<dbReference type="PROSITE" id="PS50928">
    <property type="entry name" value="ABC_TM1"/>
    <property type="match status" value="1"/>
</dbReference>
<dbReference type="EMBL" id="BA000045">
    <property type="protein sequence ID" value="BAC88114.1"/>
    <property type="molecule type" value="Genomic_DNA"/>
</dbReference>
<comment type="similarity">
    <text evidence="8">Belongs to the binding-protein-dependent transport system permease family.</text>
</comment>
<comment type="subcellular location">
    <subcellularLocation>
        <location evidence="1">Cell inner membrane</location>
        <topology evidence="1">Multi-pass membrane protein</topology>
    </subcellularLocation>
    <subcellularLocation>
        <location evidence="8">Cell membrane</location>
        <topology evidence="8">Multi-pass membrane protein</topology>
    </subcellularLocation>
</comment>
<dbReference type="AlphaFoldDB" id="Q7NP84"/>
<evidence type="ECO:0000259" key="10">
    <source>
        <dbReference type="PROSITE" id="PS50928"/>
    </source>
</evidence>
<dbReference type="GO" id="GO:0006811">
    <property type="term" value="P:monoatomic ion transport"/>
    <property type="evidence" value="ECO:0007669"/>
    <property type="project" value="UniProtKB-KW"/>
</dbReference>
<gene>
    <name evidence="11" type="ordered locus">gll0173</name>
</gene>
<organism evidence="11 12">
    <name type="scientific">Gloeobacter violaceus (strain ATCC 29082 / PCC 7421)</name>
    <dbReference type="NCBI Taxonomy" id="251221"/>
    <lineage>
        <taxon>Bacteria</taxon>
        <taxon>Bacillati</taxon>
        <taxon>Cyanobacteriota</taxon>
        <taxon>Cyanophyceae</taxon>
        <taxon>Gloeobacterales</taxon>
        <taxon>Gloeobacteraceae</taxon>
        <taxon>Gloeobacter</taxon>
    </lineage>
</organism>
<dbReference type="HOGENOM" id="CLU_046113_1_0_3"/>
<dbReference type="PATRIC" id="fig|251221.4.peg.172"/>
<accession>Q7NP84</accession>
<dbReference type="STRING" id="251221.gene:10757642"/>
<feature type="transmembrane region" description="Helical" evidence="8">
    <location>
        <begin position="220"/>
        <end position="240"/>
    </location>
</feature>
<dbReference type="EnsemblBacteria" id="BAC88114">
    <property type="protein sequence ID" value="BAC88114"/>
    <property type="gene ID" value="BAC88114"/>
</dbReference>
<evidence type="ECO:0000256" key="6">
    <source>
        <dbReference type="ARBA" id="ARBA00023065"/>
    </source>
</evidence>
<dbReference type="GO" id="GO:0042918">
    <property type="term" value="P:alkanesulfonate transmembrane transport"/>
    <property type="evidence" value="ECO:0007669"/>
    <property type="project" value="UniProtKB-ARBA"/>
</dbReference>
<name>Q7NP84_GLOVI</name>
<proteinExistence type="inferred from homology"/>
<evidence type="ECO:0000256" key="4">
    <source>
        <dbReference type="ARBA" id="ARBA00022692"/>
    </source>
</evidence>
<dbReference type="InParanoid" id="Q7NP84"/>
<dbReference type="CDD" id="cd06261">
    <property type="entry name" value="TM_PBP2"/>
    <property type="match status" value="1"/>
</dbReference>
<keyword evidence="4 8" id="KW-0812">Transmembrane</keyword>
<evidence type="ECO:0000256" key="2">
    <source>
        <dbReference type="ARBA" id="ARBA00022448"/>
    </source>
</evidence>
<dbReference type="KEGG" id="gvi:gll0173"/>
<dbReference type="OrthoDB" id="9804353at2"/>
<feature type="domain" description="ABC transmembrane type-1" evidence="10">
    <location>
        <begin position="89"/>
        <end position="269"/>
    </location>
</feature>
<keyword evidence="12" id="KW-1185">Reference proteome</keyword>
<dbReference type="FunCoup" id="Q7NP84">
    <property type="interactions" value="56"/>
</dbReference>
<protein>
    <submittedName>
        <fullName evidence="11">ABC transporter permease protein</fullName>
    </submittedName>
</protein>
<evidence type="ECO:0000256" key="5">
    <source>
        <dbReference type="ARBA" id="ARBA00022989"/>
    </source>
</evidence>
<keyword evidence="5 8" id="KW-1133">Transmembrane helix</keyword>
<keyword evidence="2 8" id="KW-0813">Transport</keyword>
<feature type="region of interest" description="Disordered" evidence="9">
    <location>
        <begin position="1"/>
        <end position="22"/>
    </location>
</feature>
<dbReference type="PhylomeDB" id="Q7NP84"/>
<evidence type="ECO:0000256" key="7">
    <source>
        <dbReference type="ARBA" id="ARBA00023136"/>
    </source>
</evidence>
<keyword evidence="3" id="KW-1003">Cell membrane</keyword>
<reference evidence="11 12" key="2">
    <citation type="journal article" date="2003" name="DNA Res.">
        <title>Complete genome structure of Gloeobacter violaceus PCC 7421, a cyanobacterium that lacks thylakoids (supplement).</title>
        <authorList>
            <person name="Nakamura Y."/>
            <person name="Kaneko T."/>
            <person name="Sato S."/>
            <person name="Mimuro M."/>
            <person name="Miyashita H."/>
            <person name="Tsuchiya T."/>
            <person name="Sasamoto S."/>
            <person name="Watanabe A."/>
            <person name="Kawashima K."/>
            <person name="Kishida Y."/>
            <person name="Kiyokawa C."/>
            <person name="Kohara M."/>
            <person name="Matsumoto M."/>
            <person name="Matsuno A."/>
            <person name="Nakazaki N."/>
            <person name="Shimpo S."/>
            <person name="Takeuchi C."/>
            <person name="Yamada M."/>
            <person name="Tabata S."/>
        </authorList>
    </citation>
    <scope>NUCLEOTIDE SEQUENCE [LARGE SCALE GENOMIC DNA]</scope>
    <source>
        <strain evidence="12">ATCC 29082 / PCC 7421</strain>
    </source>
</reference>
<keyword evidence="7 8" id="KW-0472">Membrane</keyword>
<dbReference type="PANTHER" id="PTHR30151">
    <property type="entry name" value="ALKANE SULFONATE ABC TRANSPORTER-RELATED, MEMBRANE SUBUNIT"/>
    <property type="match status" value="1"/>
</dbReference>
<dbReference type="InterPro" id="IPR035906">
    <property type="entry name" value="MetI-like_sf"/>
</dbReference>
<feature type="transmembrane region" description="Helical" evidence="8">
    <location>
        <begin position="155"/>
        <end position="174"/>
    </location>
</feature>
<feature type="transmembrane region" description="Helical" evidence="8">
    <location>
        <begin position="252"/>
        <end position="273"/>
    </location>
</feature>
<evidence type="ECO:0000256" key="3">
    <source>
        <dbReference type="ARBA" id="ARBA00022475"/>
    </source>
</evidence>
<sequence>MSNTVDTTARPARSGEPFRPRPRPLLGIRTDVPKNAYLLAMTLSIAVPLAGWVLLSVGGRVDPLFVPTPLAVWQAAVRLAQSGDLLNDSLASLSRVGLGFLLSALVAIPLGLLIGTFKLVEGLFEPVLGLFRYMPAAAFIPLIILWVGLDEPAKVAIIFIGSFFYNTLMVADAVKFVPADWLKVSYTLGAGRRDAFFRVILPATLPSVIDTLRINIATAWNFVVVAELVAANSGLGYRILVSQRFLKTDEIFVGILVIGLIGLAIDALFKWLFRLAVPWAVDA</sequence>
<feature type="transmembrane region" description="Helical" evidence="8">
    <location>
        <begin position="36"/>
        <end position="55"/>
    </location>
</feature>
<evidence type="ECO:0000313" key="12">
    <source>
        <dbReference type="Proteomes" id="UP000000557"/>
    </source>
</evidence>
<evidence type="ECO:0000256" key="9">
    <source>
        <dbReference type="SAM" id="MobiDB-lite"/>
    </source>
</evidence>
<dbReference type="Proteomes" id="UP000000557">
    <property type="component" value="Chromosome"/>
</dbReference>
<dbReference type="eggNOG" id="COG0600">
    <property type="taxonomic scope" value="Bacteria"/>
</dbReference>
<evidence type="ECO:0000256" key="1">
    <source>
        <dbReference type="ARBA" id="ARBA00004429"/>
    </source>
</evidence>
<dbReference type="InterPro" id="IPR000515">
    <property type="entry name" value="MetI-like"/>
</dbReference>
<dbReference type="Gene3D" id="1.10.3720.10">
    <property type="entry name" value="MetI-like"/>
    <property type="match status" value="1"/>
</dbReference>
<evidence type="ECO:0000256" key="8">
    <source>
        <dbReference type="RuleBase" id="RU363032"/>
    </source>
</evidence>
<dbReference type="SUPFAM" id="SSF161098">
    <property type="entry name" value="MetI-like"/>
    <property type="match status" value="1"/>
</dbReference>
<evidence type="ECO:0000313" key="11">
    <source>
        <dbReference type="EMBL" id="BAC88114.1"/>
    </source>
</evidence>
<reference evidence="11 12" key="1">
    <citation type="journal article" date="2003" name="DNA Res.">
        <title>Complete genome structure of Gloeobacter violaceus PCC 7421, a cyanobacterium that lacks thylakoids.</title>
        <authorList>
            <person name="Nakamura Y."/>
            <person name="Kaneko T."/>
            <person name="Sato S."/>
            <person name="Mimuro M."/>
            <person name="Miyashita H."/>
            <person name="Tsuchiya T."/>
            <person name="Sasamoto S."/>
            <person name="Watanabe A."/>
            <person name="Kawashima K."/>
            <person name="Kishida Y."/>
            <person name="Kiyokawa C."/>
            <person name="Kohara M."/>
            <person name="Matsumoto M."/>
            <person name="Matsuno A."/>
            <person name="Nakazaki N."/>
            <person name="Shimpo S."/>
            <person name="Takeuchi C."/>
            <person name="Yamada M."/>
            <person name="Tabata S."/>
        </authorList>
    </citation>
    <scope>NUCLEOTIDE SEQUENCE [LARGE SCALE GENOMIC DNA]</scope>
    <source>
        <strain evidence="12">ATCC 29082 / PCC 7421</strain>
    </source>
</reference>
<feature type="transmembrane region" description="Helical" evidence="8">
    <location>
        <begin position="96"/>
        <end position="117"/>
    </location>
</feature>
<dbReference type="FunFam" id="1.10.3720.10:FF:000003">
    <property type="entry name" value="Aliphatic sulfonate ABC transporter permease"/>
    <property type="match status" value="1"/>
</dbReference>
<feature type="transmembrane region" description="Helical" evidence="8">
    <location>
        <begin position="129"/>
        <end position="149"/>
    </location>
</feature>
<keyword evidence="6" id="KW-0406">Ion transport</keyword>
<dbReference type="Pfam" id="PF00528">
    <property type="entry name" value="BPD_transp_1"/>
    <property type="match status" value="1"/>
</dbReference>
<dbReference type="PANTHER" id="PTHR30151:SF0">
    <property type="entry name" value="ABC TRANSPORTER PERMEASE PROTEIN MJ0413-RELATED"/>
    <property type="match status" value="1"/>
</dbReference>
<dbReference type="RefSeq" id="WP_011140177.1">
    <property type="nucleotide sequence ID" value="NC_005125.1"/>
</dbReference>
<dbReference type="GO" id="GO:0005886">
    <property type="term" value="C:plasma membrane"/>
    <property type="evidence" value="ECO:0000318"/>
    <property type="project" value="GO_Central"/>
</dbReference>